<feature type="transmembrane region" description="Helical" evidence="1">
    <location>
        <begin position="30"/>
        <end position="58"/>
    </location>
</feature>
<gene>
    <name evidence="3" type="primary">Mtnd6</name>
    <name evidence="3" type="ORF">GRAVAR_R02568</name>
</gene>
<comment type="caution">
    <text evidence="3">The sequence shown here is derived from an EMBL/GenBank/DDBJ whole genome shotgun (WGS) entry which is preliminary data.</text>
</comment>
<reference evidence="3 4" key="1">
    <citation type="submission" date="2019-09" db="EMBL/GenBank/DDBJ databases">
        <title>Bird 10,000 Genomes (B10K) Project - Family phase.</title>
        <authorList>
            <person name="Zhang G."/>
        </authorList>
    </citation>
    <scope>NUCLEOTIDE SEQUENCE [LARGE SCALE GENOMIC DNA]</scope>
    <source>
        <strain evidence="3">B10K-DU-001-02</strain>
        <tissue evidence="3">Muscle</tissue>
    </source>
</reference>
<dbReference type="Proteomes" id="UP000591535">
    <property type="component" value="Unassembled WGS sequence"/>
</dbReference>
<evidence type="ECO:0000256" key="1">
    <source>
        <dbReference type="SAM" id="Phobius"/>
    </source>
</evidence>
<evidence type="ECO:0000313" key="4">
    <source>
        <dbReference type="Proteomes" id="UP000591535"/>
    </source>
</evidence>
<dbReference type="EMBL" id="VWZG01006178">
    <property type="protein sequence ID" value="NXG19250.1"/>
    <property type="molecule type" value="Genomic_DNA"/>
</dbReference>
<protein>
    <submittedName>
        <fullName evidence="3">NU6M oxidoreductase</fullName>
    </submittedName>
</protein>
<keyword evidence="1" id="KW-1133">Transmembrane helix</keyword>
<accession>A0A7K8ZVP2</accession>
<feature type="chain" id="PRO_5029619722" evidence="2">
    <location>
        <begin position="21"/>
        <end position="70"/>
    </location>
</feature>
<feature type="non-terminal residue" evidence="3">
    <location>
        <position position="1"/>
    </location>
</feature>
<evidence type="ECO:0000313" key="3">
    <source>
        <dbReference type="EMBL" id="NXG19250.1"/>
    </source>
</evidence>
<feature type="non-terminal residue" evidence="3">
    <location>
        <position position="70"/>
    </location>
</feature>
<organism evidence="3 4">
    <name type="scientific">Grallaria varia</name>
    <name type="common">variegated antpitta</name>
    <dbReference type="NCBI Taxonomy" id="117165"/>
    <lineage>
        <taxon>Eukaryota</taxon>
        <taxon>Metazoa</taxon>
        <taxon>Chordata</taxon>
        <taxon>Craniata</taxon>
        <taxon>Vertebrata</taxon>
        <taxon>Euteleostomi</taxon>
        <taxon>Archelosauria</taxon>
        <taxon>Archosauria</taxon>
        <taxon>Dinosauria</taxon>
        <taxon>Saurischia</taxon>
        <taxon>Theropoda</taxon>
        <taxon>Coelurosauria</taxon>
        <taxon>Aves</taxon>
        <taxon>Neognathae</taxon>
        <taxon>Neoaves</taxon>
        <taxon>Telluraves</taxon>
        <taxon>Australaves</taxon>
        <taxon>Passeriformes</taxon>
        <taxon>Formicariidae</taxon>
        <taxon>Grallaria</taxon>
    </lineage>
</organism>
<name>A0A7K8ZVP2_9PASS</name>
<keyword evidence="1" id="KW-0812">Transmembrane</keyword>
<keyword evidence="2" id="KW-0732">Signal</keyword>
<feature type="signal peptide" evidence="2">
    <location>
        <begin position="1"/>
        <end position="20"/>
    </location>
</feature>
<evidence type="ECO:0000256" key="2">
    <source>
        <dbReference type="SAM" id="SignalP"/>
    </source>
</evidence>
<proteinExistence type="predicted"/>
<keyword evidence="1" id="KW-0472">Membrane</keyword>
<dbReference type="AlphaFoldDB" id="A0A7K8ZVP2"/>
<keyword evidence="4" id="KW-1185">Reference proteome</keyword>
<sequence>MTYLLLFFGLCFVLGGLAVASNTSQHYGMVGLVLVSIAVCGWLLSLGVSLCLVLFMVYLGRILVSFILCL</sequence>